<gene>
    <name evidence="2" type="ORF">S01H1_52459</name>
</gene>
<comment type="caution">
    <text evidence="2">The sequence shown here is derived from an EMBL/GenBank/DDBJ whole genome shotgun (WGS) entry which is preliminary data.</text>
</comment>
<evidence type="ECO:0000313" key="2">
    <source>
        <dbReference type="EMBL" id="GAG16311.1"/>
    </source>
</evidence>
<sequence>EEFRETLDYRKLNDAANRAASLEEAKLRASSSGEKFLAMPQDVRDNLVTGNSGVEVLRNMRTALDDPDFNPGSTGIPGGRTVANLAAQYGVGTDHSLEAQDFWREYNRRFNLLKRNELFGATLTTNEQRSWKSAVAGEEMNKEQLKSIIGSMARWEGRELTNYAAAMKAQNRYSPTAIDHLTPGLGGAGPEPEPAPIPAGEPTAPEASGWDTAPGGAKFRVIP</sequence>
<feature type="region of interest" description="Disordered" evidence="1">
    <location>
        <begin position="177"/>
        <end position="215"/>
    </location>
</feature>
<evidence type="ECO:0000256" key="1">
    <source>
        <dbReference type="SAM" id="MobiDB-lite"/>
    </source>
</evidence>
<accession>X0WUA7</accession>
<reference evidence="2" key="1">
    <citation type="journal article" date="2014" name="Front. Microbiol.">
        <title>High frequency of phylogenetically diverse reductive dehalogenase-homologous genes in deep subseafloor sedimentary metagenomes.</title>
        <authorList>
            <person name="Kawai M."/>
            <person name="Futagami T."/>
            <person name="Toyoda A."/>
            <person name="Takaki Y."/>
            <person name="Nishi S."/>
            <person name="Hori S."/>
            <person name="Arai W."/>
            <person name="Tsubouchi T."/>
            <person name="Morono Y."/>
            <person name="Uchiyama I."/>
            <person name="Ito T."/>
            <person name="Fujiyama A."/>
            <person name="Inagaki F."/>
            <person name="Takami H."/>
        </authorList>
    </citation>
    <scope>NUCLEOTIDE SEQUENCE</scope>
    <source>
        <strain evidence="2">Expedition CK06-06</strain>
    </source>
</reference>
<protein>
    <submittedName>
        <fullName evidence="2">Uncharacterized protein</fullName>
    </submittedName>
</protein>
<name>X0WUA7_9ZZZZ</name>
<dbReference type="EMBL" id="BARS01033906">
    <property type="protein sequence ID" value="GAG16311.1"/>
    <property type="molecule type" value="Genomic_DNA"/>
</dbReference>
<proteinExistence type="predicted"/>
<dbReference type="AlphaFoldDB" id="X0WUA7"/>
<organism evidence="2">
    <name type="scientific">marine sediment metagenome</name>
    <dbReference type="NCBI Taxonomy" id="412755"/>
    <lineage>
        <taxon>unclassified sequences</taxon>
        <taxon>metagenomes</taxon>
        <taxon>ecological metagenomes</taxon>
    </lineage>
</organism>
<feature type="non-terminal residue" evidence="2">
    <location>
        <position position="1"/>
    </location>
</feature>